<evidence type="ECO:0000256" key="1">
    <source>
        <dbReference type="SAM" id="MobiDB-lite"/>
    </source>
</evidence>
<feature type="compositionally biased region" description="Gly residues" evidence="1">
    <location>
        <begin position="109"/>
        <end position="119"/>
    </location>
</feature>
<name>A0A6J4KAC0_9BACT</name>
<organism evidence="2">
    <name type="scientific">uncultured Gemmatimonadaceae bacterium</name>
    <dbReference type="NCBI Taxonomy" id="246130"/>
    <lineage>
        <taxon>Bacteria</taxon>
        <taxon>Pseudomonadati</taxon>
        <taxon>Gemmatimonadota</taxon>
        <taxon>Gemmatimonadia</taxon>
        <taxon>Gemmatimonadales</taxon>
        <taxon>Gemmatimonadaceae</taxon>
        <taxon>environmental samples</taxon>
    </lineage>
</organism>
<dbReference type="AlphaFoldDB" id="A0A6J4KAC0"/>
<sequence>GSAPPAREGGVEQPAADDRRHPLAAPERGQVARPARGFRALADGRPDLHPLVAPRRLGAHAGDGAGGWRRTRHGVPRRHLDPRPPEGGGGGAKDPAPAQRGAGEALGRSRGGYGTKACV</sequence>
<feature type="non-terminal residue" evidence="2">
    <location>
        <position position="119"/>
    </location>
</feature>
<feature type="non-terminal residue" evidence="2">
    <location>
        <position position="1"/>
    </location>
</feature>
<reference evidence="2" key="1">
    <citation type="submission" date="2020-02" db="EMBL/GenBank/DDBJ databases">
        <authorList>
            <person name="Meier V. D."/>
        </authorList>
    </citation>
    <scope>NUCLEOTIDE SEQUENCE</scope>
    <source>
        <strain evidence="2">AVDCRST_MAG40</strain>
    </source>
</reference>
<evidence type="ECO:0000313" key="2">
    <source>
        <dbReference type="EMBL" id="CAA9299988.1"/>
    </source>
</evidence>
<feature type="region of interest" description="Disordered" evidence="1">
    <location>
        <begin position="1"/>
        <end position="119"/>
    </location>
</feature>
<accession>A0A6J4KAC0</accession>
<gene>
    <name evidence="2" type="ORF">AVDCRST_MAG40-288</name>
</gene>
<protein>
    <submittedName>
        <fullName evidence="2">Mobile element protein</fullName>
    </submittedName>
</protein>
<dbReference type="EMBL" id="CADCTX010000081">
    <property type="protein sequence ID" value="CAA9299988.1"/>
    <property type="molecule type" value="Genomic_DNA"/>
</dbReference>
<proteinExistence type="predicted"/>